<dbReference type="SUPFAM" id="SSF54897">
    <property type="entry name" value="Protease propeptides/inhibitors"/>
    <property type="match status" value="1"/>
</dbReference>
<name>A0A7G8Q831_9GAMM</name>
<dbReference type="CDD" id="cd04056">
    <property type="entry name" value="Peptidases_S53"/>
    <property type="match status" value="1"/>
</dbReference>
<dbReference type="SUPFAM" id="SSF52743">
    <property type="entry name" value="Subtilisin-like"/>
    <property type="match status" value="1"/>
</dbReference>
<keyword evidence="9" id="KW-0732">Signal</keyword>
<dbReference type="PROSITE" id="PS51695">
    <property type="entry name" value="SEDOLISIN"/>
    <property type="match status" value="1"/>
</dbReference>
<accession>A0A7G8Q831</accession>
<feature type="domain" description="Peptidase S53" evidence="10">
    <location>
        <begin position="256"/>
        <end position="758"/>
    </location>
</feature>
<keyword evidence="3" id="KW-0479">Metal-binding</keyword>
<dbReference type="InterPro" id="IPR023828">
    <property type="entry name" value="Peptidase_S8_Ser-AS"/>
</dbReference>
<dbReference type="InterPro" id="IPR030400">
    <property type="entry name" value="Sedolisin_dom"/>
</dbReference>
<dbReference type="KEGG" id="dtl:H8F01_07455"/>
<keyword evidence="12" id="KW-1185">Reference proteome</keyword>
<evidence type="ECO:0000256" key="9">
    <source>
        <dbReference type="SAM" id="SignalP"/>
    </source>
</evidence>
<evidence type="ECO:0000256" key="5">
    <source>
        <dbReference type="ARBA" id="ARBA00022825"/>
    </source>
</evidence>
<dbReference type="GO" id="GO:0046872">
    <property type="term" value="F:metal ion binding"/>
    <property type="evidence" value="ECO:0007669"/>
    <property type="project" value="UniProtKB-KW"/>
</dbReference>
<dbReference type="Proteomes" id="UP000515873">
    <property type="component" value="Chromosome"/>
</dbReference>
<keyword evidence="7" id="KW-0865">Zymogen</keyword>
<evidence type="ECO:0000256" key="3">
    <source>
        <dbReference type="ARBA" id="ARBA00022723"/>
    </source>
</evidence>
<protein>
    <submittedName>
        <fullName evidence="11">S8/S53 family peptidase</fullName>
    </submittedName>
</protein>
<dbReference type="Gene3D" id="3.40.50.200">
    <property type="entry name" value="Peptidase S8/S53 domain"/>
    <property type="match status" value="1"/>
</dbReference>
<feature type="signal peptide" evidence="9">
    <location>
        <begin position="1"/>
        <end position="25"/>
    </location>
</feature>
<gene>
    <name evidence="11" type="ORF">H8F01_07455</name>
</gene>
<evidence type="ECO:0000256" key="8">
    <source>
        <dbReference type="PROSITE-ProRule" id="PRU01032"/>
    </source>
</evidence>
<dbReference type="GO" id="GO:0006508">
    <property type="term" value="P:proteolysis"/>
    <property type="evidence" value="ECO:0007669"/>
    <property type="project" value="UniProtKB-KW"/>
</dbReference>
<dbReference type="Pfam" id="PF09286">
    <property type="entry name" value="Pro-kuma_activ"/>
    <property type="match status" value="1"/>
</dbReference>
<evidence type="ECO:0000313" key="12">
    <source>
        <dbReference type="Proteomes" id="UP000515873"/>
    </source>
</evidence>
<dbReference type="EMBL" id="CP060412">
    <property type="protein sequence ID" value="QNK02939.1"/>
    <property type="molecule type" value="Genomic_DNA"/>
</dbReference>
<keyword evidence="4 8" id="KW-0378">Hydrolase</keyword>
<dbReference type="PANTHER" id="PTHR14218">
    <property type="entry name" value="PROTEASE S8 TRIPEPTIDYL PEPTIDASE I CLN2"/>
    <property type="match status" value="1"/>
</dbReference>
<dbReference type="AlphaFoldDB" id="A0A7G8Q831"/>
<feature type="chain" id="PRO_5029018692" evidence="9">
    <location>
        <begin position="26"/>
        <end position="762"/>
    </location>
</feature>
<evidence type="ECO:0000256" key="6">
    <source>
        <dbReference type="ARBA" id="ARBA00022837"/>
    </source>
</evidence>
<feature type="active site" description="Charge relay system" evidence="8">
    <location>
        <position position="605"/>
    </location>
</feature>
<proteinExistence type="predicted"/>
<dbReference type="RefSeq" id="WP_187058367.1">
    <property type="nucleotide sequence ID" value="NZ_CP060412.1"/>
</dbReference>
<feature type="active site" description="Charge relay system" evidence="8">
    <location>
        <position position="343"/>
    </location>
</feature>
<sequence>MKHEHLNLLAAMTLALAGMPVAAFAQTGVAQDAALAGIPTSEAPRVTQTVDNRVTSTLQQSHLAVVDRSAATKAVDDAKRMNHMNLILQRSAGRQAALETLIAAQHDPSSSKFRQWVTPEQFGQAFGVADADVAAVSAWLKSQGFTVNGVYANKMQIDFSGNAGQVRRAFHTQMNHYTINETAHVANASDISVPAALKSVVAGVAGLNDVHPQAQHTTPTYGKFNASTQRFDVPKPKVAATGALPQAVNFTNGSRGLVPYDTAKMYGTDKLYASGLTGTGITIALVEDSSMVPSDWSNFVSQFGLTSYGGTFKQFQPQATGFTNCIDPTIAYPGEDDFEALLDAEWSTAMAPGANIWLASCDDSNATNFFGGVFTAATNLINGTSRPNIISASYGYGEGFTDAPSKTAIDLMWAQADAEGISVFVSSGDSGSNPSFNGFIINDAGVDANAFGTSPNDTVVGGTDTADILDGTTKKYFSSTFNAVYGSALSYVPEIPWNQSCGNEVAAKSLGYATSLAFCKAYLSFDPNGYYLTSEAGSGGPSSVDAKPAWQRQVYNAAKDQSRDVPDVALFGGSYGGSTWVIVCSYYYPCTPGFTGSTALIGGTSLSSPMFAGIQALIDQGLAAKGLSPNQGNAAPTLYALAEDEYGGSKGNPPSTLAACNADNGAKGTGKCVFHNVTRGSIATQCVQQLPDVVTPDCYYYGALPNSWLGSIQTGLTSTNASKYNATTEAYAARPGWSFASGLGSVDANNLLSAWKAFVNVK</sequence>
<evidence type="ECO:0000256" key="1">
    <source>
        <dbReference type="ARBA" id="ARBA00001913"/>
    </source>
</evidence>
<feature type="active site" description="Charge relay system" evidence="8">
    <location>
        <position position="339"/>
    </location>
</feature>
<dbReference type="InterPro" id="IPR015366">
    <property type="entry name" value="S53_propep"/>
</dbReference>
<keyword evidence="6" id="KW-0106">Calcium</keyword>
<evidence type="ECO:0000256" key="4">
    <source>
        <dbReference type="ARBA" id="ARBA00022801"/>
    </source>
</evidence>
<reference evidence="11 12" key="1">
    <citation type="submission" date="2020-08" db="EMBL/GenBank/DDBJ databases">
        <title>Dyella sp. G9 isolated from forest soil.</title>
        <authorList>
            <person name="Fu J."/>
            <person name="Qiu L."/>
        </authorList>
    </citation>
    <scope>NUCLEOTIDE SEQUENCE [LARGE SCALE GENOMIC DNA]</scope>
    <source>
        <strain evidence="11 12">G9</strain>
    </source>
</reference>
<dbReference type="InterPro" id="IPR036852">
    <property type="entry name" value="Peptidase_S8/S53_dom_sf"/>
</dbReference>
<dbReference type="CDD" id="cd11377">
    <property type="entry name" value="Pro-peptidase_S53"/>
    <property type="match status" value="1"/>
</dbReference>
<evidence type="ECO:0000313" key="11">
    <source>
        <dbReference type="EMBL" id="QNK02939.1"/>
    </source>
</evidence>
<evidence type="ECO:0000256" key="7">
    <source>
        <dbReference type="ARBA" id="ARBA00023145"/>
    </source>
</evidence>
<comment type="caution">
    <text evidence="8">Lacks conserved residue(s) required for the propagation of feature annotation.</text>
</comment>
<evidence type="ECO:0000256" key="2">
    <source>
        <dbReference type="ARBA" id="ARBA00022670"/>
    </source>
</evidence>
<dbReference type="PROSITE" id="PS00138">
    <property type="entry name" value="SUBTILASE_SER"/>
    <property type="match status" value="1"/>
</dbReference>
<keyword evidence="2 8" id="KW-0645">Protease</keyword>
<dbReference type="PANTHER" id="PTHR14218:SF15">
    <property type="entry name" value="TRIPEPTIDYL-PEPTIDASE 1"/>
    <property type="match status" value="1"/>
</dbReference>
<organism evidence="11 12">
    <name type="scientific">Dyella telluris</name>
    <dbReference type="NCBI Taxonomy" id="2763498"/>
    <lineage>
        <taxon>Bacteria</taxon>
        <taxon>Pseudomonadati</taxon>
        <taxon>Pseudomonadota</taxon>
        <taxon>Gammaproteobacteria</taxon>
        <taxon>Lysobacterales</taxon>
        <taxon>Rhodanobacteraceae</taxon>
        <taxon>Dyella</taxon>
    </lineage>
</organism>
<comment type="cofactor">
    <cofactor evidence="1">
        <name>Ca(2+)</name>
        <dbReference type="ChEBI" id="CHEBI:29108"/>
    </cofactor>
</comment>
<dbReference type="InterPro" id="IPR050819">
    <property type="entry name" value="Tripeptidyl-peptidase_I"/>
</dbReference>
<dbReference type="GO" id="GO:0004252">
    <property type="term" value="F:serine-type endopeptidase activity"/>
    <property type="evidence" value="ECO:0007669"/>
    <property type="project" value="UniProtKB-UniRule"/>
</dbReference>
<dbReference type="GO" id="GO:0008240">
    <property type="term" value="F:tripeptidyl-peptidase activity"/>
    <property type="evidence" value="ECO:0007669"/>
    <property type="project" value="TreeGrafter"/>
</dbReference>
<keyword evidence="5 8" id="KW-0720">Serine protease</keyword>
<evidence type="ECO:0000259" key="10">
    <source>
        <dbReference type="PROSITE" id="PS51695"/>
    </source>
</evidence>
<dbReference type="SMART" id="SM00944">
    <property type="entry name" value="Pro-kuma_activ"/>
    <property type="match status" value="1"/>
</dbReference>